<dbReference type="InParanoid" id="A0A200PYN2"/>
<sequence length="83" mass="9517">MVVTCAFYQLFDRLAYLSLNSSTCKRLGSKFWFLGHLITEDVKWLTAEIRLSRRIGLGGLCIKWLRGLQIHRQSSDLGRVVAC</sequence>
<protein>
    <submittedName>
        <fullName evidence="1">Uncharacterized protein</fullName>
    </submittedName>
</protein>
<accession>A0A200PYN2</accession>
<gene>
    <name evidence="1" type="ORF">BVC80_8607g3</name>
</gene>
<proteinExistence type="predicted"/>
<keyword evidence="2" id="KW-1185">Reference proteome</keyword>
<dbReference type="AlphaFoldDB" id="A0A200PYN2"/>
<name>A0A200PYN2_MACCD</name>
<organism evidence="1 2">
    <name type="scientific">Macleaya cordata</name>
    <name type="common">Five-seeded plume-poppy</name>
    <name type="synonym">Bocconia cordata</name>
    <dbReference type="NCBI Taxonomy" id="56857"/>
    <lineage>
        <taxon>Eukaryota</taxon>
        <taxon>Viridiplantae</taxon>
        <taxon>Streptophyta</taxon>
        <taxon>Embryophyta</taxon>
        <taxon>Tracheophyta</taxon>
        <taxon>Spermatophyta</taxon>
        <taxon>Magnoliopsida</taxon>
        <taxon>Ranunculales</taxon>
        <taxon>Papaveraceae</taxon>
        <taxon>Papaveroideae</taxon>
        <taxon>Macleaya</taxon>
    </lineage>
</organism>
<dbReference type="Proteomes" id="UP000195402">
    <property type="component" value="Unassembled WGS sequence"/>
</dbReference>
<dbReference type="EMBL" id="MVGT01003739">
    <property type="protein sequence ID" value="OVA03286.1"/>
    <property type="molecule type" value="Genomic_DNA"/>
</dbReference>
<comment type="caution">
    <text evidence="1">The sequence shown here is derived from an EMBL/GenBank/DDBJ whole genome shotgun (WGS) entry which is preliminary data.</text>
</comment>
<reference evidence="1 2" key="1">
    <citation type="journal article" date="2017" name="Mol. Plant">
        <title>The Genome of Medicinal Plant Macleaya cordata Provides New Insights into Benzylisoquinoline Alkaloids Metabolism.</title>
        <authorList>
            <person name="Liu X."/>
            <person name="Liu Y."/>
            <person name="Huang P."/>
            <person name="Ma Y."/>
            <person name="Qing Z."/>
            <person name="Tang Q."/>
            <person name="Cao H."/>
            <person name="Cheng P."/>
            <person name="Zheng Y."/>
            <person name="Yuan Z."/>
            <person name="Zhou Y."/>
            <person name="Liu J."/>
            <person name="Tang Z."/>
            <person name="Zhuo Y."/>
            <person name="Zhang Y."/>
            <person name="Yu L."/>
            <person name="Huang J."/>
            <person name="Yang P."/>
            <person name="Peng Q."/>
            <person name="Zhang J."/>
            <person name="Jiang W."/>
            <person name="Zhang Z."/>
            <person name="Lin K."/>
            <person name="Ro D.K."/>
            <person name="Chen X."/>
            <person name="Xiong X."/>
            <person name="Shang Y."/>
            <person name="Huang S."/>
            <person name="Zeng J."/>
        </authorList>
    </citation>
    <scope>NUCLEOTIDE SEQUENCE [LARGE SCALE GENOMIC DNA]</scope>
    <source>
        <strain evidence="2">cv. BLH2017</strain>
        <tissue evidence="1">Root</tissue>
    </source>
</reference>
<evidence type="ECO:0000313" key="2">
    <source>
        <dbReference type="Proteomes" id="UP000195402"/>
    </source>
</evidence>
<evidence type="ECO:0000313" key="1">
    <source>
        <dbReference type="EMBL" id="OVA03286.1"/>
    </source>
</evidence>